<keyword evidence="3" id="KW-1185">Reference proteome</keyword>
<dbReference type="PANTHER" id="PTHR39339:SF1">
    <property type="entry name" value="CHAD DOMAIN-CONTAINING PROTEIN"/>
    <property type="match status" value="1"/>
</dbReference>
<gene>
    <name evidence="2" type="ORF">WCY31_05160</name>
</gene>
<proteinExistence type="predicted"/>
<evidence type="ECO:0000259" key="1">
    <source>
        <dbReference type="PROSITE" id="PS51708"/>
    </source>
</evidence>
<evidence type="ECO:0000313" key="2">
    <source>
        <dbReference type="EMBL" id="XAU16097.1"/>
    </source>
</evidence>
<dbReference type="PANTHER" id="PTHR39339">
    <property type="entry name" value="SLR1444 PROTEIN"/>
    <property type="match status" value="1"/>
</dbReference>
<dbReference type="RefSeq" id="WP_345973464.1">
    <property type="nucleotide sequence ID" value="NZ_CP147920.1"/>
</dbReference>
<evidence type="ECO:0000313" key="3">
    <source>
        <dbReference type="Proteomes" id="UP001447842"/>
    </source>
</evidence>
<dbReference type="Pfam" id="PF05235">
    <property type="entry name" value="CHAD"/>
    <property type="match status" value="1"/>
</dbReference>
<feature type="domain" description="CHAD" evidence="1">
    <location>
        <begin position="1"/>
        <end position="247"/>
    </location>
</feature>
<reference evidence="2 3" key="1">
    <citation type="submission" date="2024-03" db="EMBL/GenBank/DDBJ databases">
        <title>Sulfurimonas sp. HSL3-1.</title>
        <authorList>
            <person name="Wang S."/>
        </authorList>
    </citation>
    <scope>NUCLEOTIDE SEQUENCE [LARGE SCALE GENOMIC DNA]</scope>
    <source>
        <strain evidence="2 3">HSL3-1</strain>
    </source>
</reference>
<dbReference type="SMART" id="SM00880">
    <property type="entry name" value="CHAD"/>
    <property type="match status" value="1"/>
</dbReference>
<dbReference type="InterPro" id="IPR007899">
    <property type="entry name" value="CHAD_dom"/>
</dbReference>
<organism evidence="2 3">
    <name type="scientific">Sulfurimonas diazotrophicus</name>
    <dbReference type="NCBI Taxonomy" id="3131939"/>
    <lineage>
        <taxon>Bacteria</taxon>
        <taxon>Pseudomonadati</taxon>
        <taxon>Campylobacterota</taxon>
        <taxon>Epsilonproteobacteria</taxon>
        <taxon>Campylobacterales</taxon>
        <taxon>Sulfurimonadaceae</taxon>
        <taxon>Sulfurimonas</taxon>
    </lineage>
</organism>
<dbReference type="InterPro" id="IPR038186">
    <property type="entry name" value="CHAD_dom_sf"/>
</dbReference>
<accession>A0ABZ3HC39</accession>
<dbReference type="PROSITE" id="PS51708">
    <property type="entry name" value="CHAD"/>
    <property type="match status" value="1"/>
</dbReference>
<dbReference type="EMBL" id="CP147920">
    <property type="protein sequence ID" value="XAU16097.1"/>
    <property type="molecule type" value="Genomic_DNA"/>
</dbReference>
<protein>
    <submittedName>
        <fullName evidence="2">CHAD domain-containing protein</fullName>
    </submittedName>
</protein>
<dbReference type="Proteomes" id="UP001447842">
    <property type="component" value="Chromosome"/>
</dbReference>
<dbReference type="Gene3D" id="1.40.20.10">
    <property type="entry name" value="CHAD domain"/>
    <property type="match status" value="1"/>
</dbReference>
<name>A0ABZ3HC39_9BACT</name>
<sequence>MESALLKSYLIRQLQTASEQLPLVGPAADIEALHRFRVALRRFRSVLSAYTHHLYAPDAIAKSMLKVTNPLRETDVFLDALSSESYPNLHAALTRYREKQYKKRWPPETPRRFAQTIDLLIADVQALKLDQRKGRLIRRGEAIYEKAKTARRALGEDSKEEEIHEIRLRYKQARYVLEFLDEAGLVDAKRKIKNAKKHLEHFGAIQDAANQLAWLHRFCDKHPSQECAALYEARKKALRKLKKAFEL</sequence>